<proteinExistence type="predicted"/>
<accession>A0A0F9A7V1</accession>
<feature type="non-terminal residue" evidence="1">
    <location>
        <position position="1"/>
    </location>
</feature>
<comment type="caution">
    <text evidence="1">The sequence shown here is derived from an EMBL/GenBank/DDBJ whole genome shotgun (WGS) entry which is preliminary data.</text>
</comment>
<dbReference type="EMBL" id="LAZR01044027">
    <property type="protein sequence ID" value="KKL05639.1"/>
    <property type="molecule type" value="Genomic_DNA"/>
</dbReference>
<organism evidence="1">
    <name type="scientific">marine sediment metagenome</name>
    <dbReference type="NCBI Taxonomy" id="412755"/>
    <lineage>
        <taxon>unclassified sequences</taxon>
        <taxon>metagenomes</taxon>
        <taxon>ecological metagenomes</taxon>
    </lineage>
</organism>
<protein>
    <submittedName>
        <fullName evidence="1">Uncharacterized protein</fullName>
    </submittedName>
</protein>
<sequence length="168" mass="18259">QAGEAAAFDVALPIASQEAGQLHQSNLARGQIASTEALAERELGSRKNLLTQELGSREALTRETLQSQERTVGAEITSREAISESGIAAQERIAASNVASFEREKATAALAQFDNNYEEAFRTISANENLPAATREQYLTHLLAIRDTNFNLVEQLYNIDLVWASPGV</sequence>
<name>A0A0F9A7V1_9ZZZZ</name>
<reference evidence="1" key="1">
    <citation type="journal article" date="2015" name="Nature">
        <title>Complex archaea that bridge the gap between prokaryotes and eukaryotes.</title>
        <authorList>
            <person name="Spang A."/>
            <person name="Saw J.H."/>
            <person name="Jorgensen S.L."/>
            <person name="Zaremba-Niedzwiedzka K."/>
            <person name="Martijn J."/>
            <person name="Lind A.E."/>
            <person name="van Eijk R."/>
            <person name="Schleper C."/>
            <person name="Guy L."/>
            <person name="Ettema T.J."/>
        </authorList>
    </citation>
    <scope>NUCLEOTIDE SEQUENCE</scope>
</reference>
<gene>
    <name evidence="1" type="ORF">LCGC14_2604000</name>
</gene>
<evidence type="ECO:0000313" key="1">
    <source>
        <dbReference type="EMBL" id="KKL05639.1"/>
    </source>
</evidence>
<dbReference type="AlphaFoldDB" id="A0A0F9A7V1"/>